<feature type="compositionally biased region" description="Polar residues" evidence="1">
    <location>
        <begin position="34"/>
        <end position="45"/>
    </location>
</feature>
<evidence type="ECO:0000256" key="1">
    <source>
        <dbReference type="SAM" id="MobiDB-lite"/>
    </source>
</evidence>
<feature type="compositionally biased region" description="Polar residues" evidence="1">
    <location>
        <begin position="473"/>
        <end position="483"/>
    </location>
</feature>
<organism evidence="3 4">
    <name type="scientific">Phlebiopsis gigantea (strain 11061_1 CR5-6)</name>
    <name type="common">White-rot fungus</name>
    <name type="synonym">Peniophora gigantea</name>
    <dbReference type="NCBI Taxonomy" id="745531"/>
    <lineage>
        <taxon>Eukaryota</taxon>
        <taxon>Fungi</taxon>
        <taxon>Dikarya</taxon>
        <taxon>Basidiomycota</taxon>
        <taxon>Agaricomycotina</taxon>
        <taxon>Agaricomycetes</taxon>
        <taxon>Polyporales</taxon>
        <taxon>Phanerochaetaceae</taxon>
        <taxon>Phlebiopsis</taxon>
    </lineage>
</organism>
<feature type="transmembrane region" description="Helical" evidence="2">
    <location>
        <begin position="246"/>
        <end position="264"/>
    </location>
</feature>
<evidence type="ECO:0000256" key="2">
    <source>
        <dbReference type="SAM" id="Phobius"/>
    </source>
</evidence>
<protein>
    <submittedName>
        <fullName evidence="3">Uncharacterized protein</fullName>
    </submittedName>
</protein>
<dbReference type="AlphaFoldDB" id="A0A0C3RZ44"/>
<dbReference type="EMBL" id="KN840495">
    <property type="protein sequence ID" value="KIP07556.1"/>
    <property type="molecule type" value="Genomic_DNA"/>
</dbReference>
<keyword evidence="4" id="KW-1185">Reference proteome</keyword>
<dbReference type="STRING" id="745531.A0A0C3RZ44"/>
<evidence type="ECO:0000313" key="4">
    <source>
        <dbReference type="Proteomes" id="UP000053257"/>
    </source>
</evidence>
<feature type="compositionally biased region" description="Polar residues" evidence="1">
    <location>
        <begin position="1"/>
        <end position="15"/>
    </location>
</feature>
<feature type="region of interest" description="Disordered" evidence="1">
    <location>
        <begin position="1"/>
        <end position="45"/>
    </location>
</feature>
<keyword evidence="2" id="KW-0472">Membrane</keyword>
<reference evidence="3 4" key="1">
    <citation type="journal article" date="2014" name="PLoS Genet.">
        <title>Analysis of the Phlebiopsis gigantea genome, transcriptome and secretome provides insight into its pioneer colonization strategies of wood.</title>
        <authorList>
            <person name="Hori C."/>
            <person name="Ishida T."/>
            <person name="Igarashi K."/>
            <person name="Samejima M."/>
            <person name="Suzuki H."/>
            <person name="Master E."/>
            <person name="Ferreira P."/>
            <person name="Ruiz-Duenas F.J."/>
            <person name="Held B."/>
            <person name="Canessa P."/>
            <person name="Larrondo L.F."/>
            <person name="Schmoll M."/>
            <person name="Druzhinina I.S."/>
            <person name="Kubicek C.P."/>
            <person name="Gaskell J.A."/>
            <person name="Kersten P."/>
            <person name="St John F."/>
            <person name="Glasner J."/>
            <person name="Sabat G."/>
            <person name="Splinter BonDurant S."/>
            <person name="Syed K."/>
            <person name="Yadav J."/>
            <person name="Mgbeahuruike A.C."/>
            <person name="Kovalchuk A."/>
            <person name="Asiegbu F.O."/>
            <person name="Lackner G."/>
            <person name="Hoffmeister D."/>
            <person name="Rencoret J."/>
            <person name="Gutierrez A."/>
            <person name="Sun H."/>
            <person name="Lindquist E."/>
            <person name="Barry K."/>
            <person name="Riley R."/>
            <person name="Grigoriev I.V."/>
            <person name="Henrissat B."/>
            <person name="Kues U."/>
            <person name="Berka R.M."/>
            <person name="Martinez A.T."/>
            <person name="Covert S.F."/>
            <person name="Blanchette R.A."/>
            <person name="Cullen D."/>
        </authorList>
    </citation>
    <scope>NUCLEOTIDE SEQUENCE [LARGE SCALE GENOMIC DNA]</scope>
    <source>
        <strain evidence="3 4">11061_1 CR5-6</strain>
    </source>
</reference>
<gene>
    <name evidence="3" type="ORF">PHLGIDRAFT_118031</name>
</gene>
<feature type="transmembrane region" description="Helical" evidence="2">
    <location>
        <begin position="276"/>
        <end position="299"/>
    </location>
</feature>
<feature type="transmembrane region" description="Helical" evidence="2">
    <location>
        <begin position="373"/>
        <end position="394"/>
    </location>
</feature>
<feature type="region of interest" description="Disordered" evidence="1">
    <location>
        <begin position="419"/>
        <end position="513"/>
    </location>
</feature>
<feature type="compositionally biased region" description="Basic and acidic residues" evidence="1">
    <location>
        <begin position="503"/>
        <end position="513"/>
    </location>
</feature>
<feature type="compositionally biased region" description="Basic and acidic residues" evidence="1">
    <location>
        <begin position="420"/>
        <end position="458"/>
    </location>
</feature>
<keyword evidence="2" id="KW-0812">Transmembrane</keyword>
<name>A0A0C3RZ44_PHLG1</name>
<proteinExistence type="predicted"/>
<keyword evidence="2" id="KW-1133">Transmembrane helix</keyword>
<accession>A0A0C3RZ44</accession>
<dbReference type="OrthoDB" id="3062801at2759"/>
<evidence type="ECO:0000313" key="3">
    <source>
        <dbReference type="EMBL" id="KIP07556.1"/>
    </source>
</evidence>
<dbReference type="HOGENOM" id="CLU_020877_0_0_1"/>
<sequence length="513" mass="56919">MVSPSAKTEGSSRPASNPRGRSLNLSPRKDGAHSPNTGSPSQSRAASPLRFFGWNLHRAHSRDEPFIPVDPFQLHLRFFASPSSTPQRHDLELFDMDCSAACNACLPAPVICGPGSRFRFRSCGHGLRIFLMDTLPRQIYLHTLFRLPALYFSRVSRIFEDAEVSKHEVQRMIEACAPAQAPDGVATGLGANLGFSATFGGARNRTGETVFPFPENWNPPTVSPALSRFKQSWETFVDSLLREWKTLNLVSVLLCTALLTMFQIPDAAGDPLTRSAALFSLIFSIMSLTYGCIYIVQFGTMRSMYKASRWAEEAQKTKTIIWWNIWVLLAMPAVWLAWAMVAFCVAIMSYVWRTGSTADPPDGARPPLSPGDALAVRVVLTAVFAVGLIYFVMIMRTFASYGERETGWRRSWLATGHPGLGERARERRRQEEERERDRGRGESQRPQEGRETRGESEKVSPVMGLGLLGVPGNSANGMASMTSVLAEDADPDKRQVTVSVENVRSRDKISPKL</sequence>
<feature type="transmembrane region" description="Helical" evidence="2">
    <location>
        <begin position="320"/>
        <end position="353"/>
    </location>
</feature>
<dbReference type="Proteomes" id="UP000053257">
    <property type="component" value="Unassembled WGS sequence"/>
</dbReference>